<dbReference type="RefSeq" id="WP_188039971.1">
    <property type="nucleotide sequence ID" value="NZ_JACVHF010000008.1"/>
</dbReference>
<gene>
    <name evidence="3" type="ORF">H1S01_09420</name>
</gene>
<dbReference type="Pfam" id="PF01425">
    <property type="entry name" value="Amidase"/>
    <property type="match status" value="1"/>
</dbReference>
<feature type="domain" description="Amidase" evidence="2">
    <location>
        <begin position="27"/>
        <end position="457"/>
    </location>
</feature>
<dbReference type="PANTHER" id="PTHR11895:SF7">
    <property type="entry name" value="GLUTAMYL-TRNA(GLN) AMIDOTRANSFERASE SUBUNIT A, MITOCHONDRIAL"/>
    <property type="match status" value="1"/>
</dbReference>
<comment type="caution">
    <text evidence="3">The sequence shown here is derived from an EMBL/GenBank/DDBJ whole genome shotgun (WGS) entry which is preliminary data.</text>
</comment>
<dbReference type="PROSITE" id="PS00571">
    <property type="entry name" value="AMIDASES"/>
    <property type="match status" value="1"/>
</dbReference>
<comment type="similarity">
    <text evidence="1">Belongs to the amidase family.</text>
</comment>
<dbReference type="EMBL" id="JACVHF010000008">
    <property type="protein sequence ID" value="MBC9784728.1"/>
    <property type="molecule type" value="Genomic_DNA"/>
</dbReference>
<dbReference type="SUPFAM" id="SSF75304">
    <property type="entry name" value="Amidase signature (AS) enzymes"/>
    <property type="match status" value="1"/>
</dbReference>
<accession>A0ABR7T1R4</accession>
<proteinExistence type="inferred from homology"/>
<reference evidence="3 4" key="1">
    <citation type="submission" date="2020-07" db="EMBL/GenBank/DDBJ databases">
        <title>Draft whole-genome sequence of Heliobacterium chlorum DSM 3682, type strain.</title>
        <authorList>
            <person name="Kyndt J.A."/>
            <person name="Meyer T.E."/>
            <person name="Imhoff J.F."/>
        </authorList>
    </citation>
    <scope>NUCLEOTIDE SEQUENCE [LARGE SCALE GENOMIC DNA]</scope>
    <source>
        <strain evidence="3 4">DSM 3682</strain>
    </source>
</reference>
<dbReference type="Gene3D" id="3.90.1300.10">
    <property type="entry name" value="Amidase signature (AS) domain"/>
    <property type="match status" value="1"/>
</dbReference>
<dbReference type="InterPro" id="IPR000120">
    <property type="entry name" value="Amidase"/>
</dbReference>
<name>A0ABR7T1R4_HELCL</name>
<evidence type="ECO:0000313" key="3">
    <source>
        <dbReference type="EMBL" id="MBC9784728.1"/>
    </source>
</evidence>
<dbReference type="InterPro" id="IPR036928">
    <property type="entry name" value="AS_sf"/>
</dbReference>
<evidence type="ECO:0000256" key="1">
    <source>
        <dbReference type="ARBA" id="ARBA00009199"/>
    </source>
</evidence>
<sequence length="481" mass="52706">MNLSEFSMYDGLGLAKLVKDKEITPTELVELSLKGIEKINPTLNAVWNVLAETAEREIQKGFPDGPFHGVPFLIKELVLHAANVPVNMGSRLGKGFTAPEDSELMKRFRQAGLVLVGTTTTPEFGYSFTTEAVFYDPTHNPWDPKRSTGGSSGGSAAAVAAGITPIAHANDGAGSIRVPAACNGLVGLKPTRGRVPVGPDYSEPVNGLGLEFALTKSVRDTAALLDAVSGPDIGCYAWAERPQRPFFEQLFDKPRKLKIAWRKDPLYDVPVSEECIHALKETVRLCEELGHELVEDSPKINVEEFLGATFTIWAAFVNETVKTVAELMDRVPSVDNLEQANWVTYLYGEKLKASDLLKALDVNNRVSRAVGQFFTKYDVLLSPTTPCPPWLLGELNSNAKGMDAKTWFTDMFRYGPFTCLFNTTGQPAISLPLGWSNAGLPIGMHFAGRYGDEATLLQLAKQLEEARPWRGRLPKIHVSKV</sequence>
<keyword evidence="4" id="KW-1185">Reference proteome</keyword>
<dbReference type="InterPro" id="IPR023631">
    <property type="entry name" value="Amidase_dom"/>
</dbReference>
<organism evidence="3 4">
    <name type="scientific">Heliobacterium chlorum</name>
    <dbReference type="NCBI Taxonomy" id="2698"/>
    <lineage>
        <taxon>Bacteria</taxon>
        <taxon>Bacillati</taxon>
        <taxon>Bacillota</taxon>
        <taxon>Clostridia</taxon>
        <taxon>Eubacteriales</taxon>
        <taxon>Heliobacteriaceae</taxon>
        <taxon>Heliobacterium</taxon>
    </lineage>
</organism>
<dbReference type="PANTHER" id="PTHR11895">
    <property type="entry name" value="TRANSAMIDASE"/>
    <property type="match status" value="1"/>
</dbReference>
<evidence type="ECO:0000259" key="2">
    <source>
        <dbReference type="Pfam" id="PF01425"/>
    </source>
</evidence>
<dbReference type="InterPro" id="IPR020556">
    <property type="entry name" value="Amidase_CS"/>
</dbReference>
<evidence type="ECO:0000313" key="4">
    <source>
        <dbReference type="Proteomes" id="UP000617402"/>
    </source>
</evidence>
<dbReference type="Proteomes" id="UP000617402">
    <property type="component" value="Unassembled WGS sequence"/>
</dbReference>
<protein>
    <submittedName>
        <fullName evidence="3">Amidase</fullName>
    </submittedName>
</protein>